<dbReference type="EC" id="2.4.1.-" evidence="2"/>
<keyword evidence="3" id="KW-1185">Reference proteome</keyword>
<comment type="caution">
    <text evidence="2">The sequence shown here is derived from an EMBL/GenBank/DDBJ whole genome shotgun (WGS) entry which is preliminary data.</text>
</comment>
<dbReference type="EMBL" id="JACGWU010000003">
    <property type="protein sequence ID" value="MBA8829239.1"/>
    <property type="molecule type" value="Genomic_DNA"/>
</dbReference>
<evidence type="ECO:0000259" key="1">
    <source>
        <dbReference type="Pfam" id="PF00535"/>
    </source>
</evidence>
<accession>A0A7W3JU09</accession>
<protein>
    <submittedName>
        <fullName evidence="2">Rhamnosyltransferase</fullName>
        <ecNumber evidence="2">2.4.1.-</ecNumber>
    </submittedName>
</protein>
<dbReference type="GO" id="GO:0016757">
    <property type="term" value="F:glycosyltransferase activity"/>
    <property type="evidence" value="ECO:0007669"/>
    <property type="project" value="UniProtKB-KW"/>
</dbReference>
<dbReference type="AlphaFoldDB" id="A0A7W3JU09"/>
<reference evidence="2 3" key="1">
    <citation type="submission" date="2020-07" db="EMBL/GenBank/DDBJ databases">
        <title>Sequencing the genomes of 1000 actinobacteria strains.</title>
        <authorList>
            <person name="Klenk H.-P."/>
        </authorList>
    </citation>
    <scope>NUCLEOTIDE SEQUENCE [LARGE SCALE GENOMIC DNA]</scope>
    <source>
        <strain evidence="2 3">DSM 23737</strain>
    </source>
</reference>
<sequence>MKILQDFPRTRVRHIPNSEFGHGRTRNLAAKIARGQLIAFLTHDAIPANSHWLANLVAPFSLSPLIVGVLGRQEPRPGCVPMIKYEILMTFARQGANFGATISSRHSFDGHSSFDQQAVGFYSDVNSATRVDFLKDIIPYRDVPYAEDQMFAEDFLAAGYLKAYSPDASVIHSNDLTTKEIAPRIFDETIGLRNMGIVIAPLSFSHTIRMVVRKTLGDASRIVKDHQMSSREKFFWLWVNPVFILRKWRSYNHAARIDLAVASSDPTQSLEGQRRY</sequence>
<evidence type="ECO:0000313" key="3">
    <source>
        <dbReference type="Proteomes" id="UP000524237"/>
    </source>
</evidence>
<evidence type="ECO:0000313" key="2">
    <source>
        <dbReference type="EMBL" id="MBA8829239.1"/>
    </source>
</evidence>
<dbReference type="InterPro" id="IPR001173">
    <property type="entry name" value="Glyco_trans_2-like"/>
</dbReference>
<dbReference type="InterPro" id="IPR029044">
    <property type="entry name" value="Nucleotide-diphossugar_trans"/>
</dbReference>
<organism evidence="2 3">
    <name type="scientific">Alpinimonas psychrophila</name>
    <dbReference type="NCBI Taxonomy" id="748908"/>
    <lineage>
        <taxon>Bacteria</taxon>
        <taxon>Bacillati</taxon>
        <taxon>Actinomycetota</taxon>
        <taxon>Actinomycetes</taxon>
        <taxon>Micrococcales</taxon>
        <taxon>Microbacteriaceae</taxon>
        <taxon>Alpinimonas</taxon>
    </lineage>
</organism>
<keyword evidence="2" id="KW-0328">Glycosyltransferase</keyword>
<gene>
    <name evidence="2" type="ORF">FB555_001342</name>
</gene>
<keyword evidence="2" id="KW-0808">Transferase</keyword>
<proteinExistence type="predicted"/>
<dbReference type="CDD" id="cd00761">
    <property type="entry name" value="Glyco_tranf_GTA_type"/>
    <property type="match status" value="1"/>
</dbReference>
<dbReference type="Proteomes" id="UP000524237">
    <property type="component" value="Unassembled WGS sequence"/>
</dbReference>
<dbReference type="SUPFAM" id="SSF53448">
    <property type="entry name" value="Nucleotide-diphospho-sugar transferases"/>
    <property type="match status" value="1"/>
</dbReference>
<name>A0A7W3JU09_9MICO</name>
<dbReference type="Pfam" id="PF00535">
    <property type="entry name" value="Glycos_transf_2"/>
    <property type="match status" value="1"/>
</dbReference>
<feature type="domain" description="Glycosyltransferase 2-like" evidence="1">
    <location>
        <begin position="3"/>
        <end position="136"/>
    </location>
</feature>
<dbReference type="Gene3D" id="3.90.550.10">
    <property type="entry name" value="Spore Coat Polysaccharide Biosynthesis Protein SpsA, Chain A"/>
    <property type="match status" value="1"/>
</dbReference>